<dbReference type="EMBL" id="JAALHA020000001">
    <property type="protein sequence ID" value="MDR9893229.1"/>
    <property type="molecule type" value="Genomic_DNA"/>
</dbReference>
<dbReference type="InterPro" id="IPR037129">
    <property type="entry name" value="XPA_sf"/>
</dbReference>
<dbReference type="RefSeq" id="WP_208344876.1">
    <property type="nucleotide sequence ID" value="NZ_CAWQFN010000548.1"/>
</dbReference>
<name>A0AAP5I3R1_9CYAN</name>
<comment type="caution">
    <text evidence="1">The sequence shown here is derived from an EMBL/GenBank/DDBJ whole genome shotgun (WGS) entry which is preliminary data.</text>
</comment>
<reference evidence="2" key="1">
    <citation type="journal article" date="2021" name="Science">
        <title>Hunting the eagle killer: A cyanobacterial neurotoxin causes vacuolar myelinopathy.</title>
        <authorList>
            <person name="Breinlinger S."/>
            <person name="Phillips T.J."/>
            <person name="Haram B.N."/>
            <person name="Mares J."/>
            <person name="Martinez Yerena J.A."/>
            <person name="Hrouzek P."/>
            <person name="Sobotka R."/>
            <person name="Henderson W.M."/>
            <person name="Schmieder P."/>
            <person name="Williams S.M."/>
            <person name="Lauderdale J.D."/>
            <person name="Wilde H.D."/>
            <person name="Gerrin W."/>
            <person name="Kust A."/>
            <person name="Washington J.W."/>
            <person name="Wagner C."/>
            <person name="Geier B."/>
            <person name="Liebeke M."/>
            <person name="Enke H."/>
            <person name="Niedermeyer T.H.J."/>
            <person name="Wilde S.B."/>
        </authorList>
    </citation>
    <scope>NUCLEOTIDE SEQUENCE [LARGE SCALE GENOMIC DNA]</scope>
    <source>
        <strain evidence="2">Thurmond2011</strain>
    </source>
</reference>
<dbReference type="AlphaFoldDB" id="A0AAP5I3R1"/>
<gene>
    <name evidence="1" type="ORF">G7B40_001340</name>
</gene>
<proteinExistence type="predicted"/>
<dbReference type="Gene3D" id="3.90.530.10">
    <property type="entry name" value="XPA C-terminal domain"/>
    <property type="match status" value="1"/>
</dbReference>
<sequence length="280" mass="33070">MNHDLIKTKNGWECKVCVWQWISKPRTECPGVPRYDWGCYPSHLKTEIDLHKVNLKRKPSTQRSAIIFSMKRGEIDLFDVKDCEPDDPTLSPIYSWDSRGELKTIGELKKENLAPSEEIKPRGAAWVWDKDEEWGKWIPLYHPDDCKWQAKDNWITKTVLKKKYLLSDGWIKRIGEPDKLLKNLHYRNAAPTQLFSRQRVEQFLAENAEEYSKWLDRRDKYLAIFEVNKDKIFERRNLIKEQTIKCLRCASGCSTPQGFLCAIYPTGVKYMPCPDWVERK</sequence>
<evidence type="ECO:0000313" key="1">
    <source>
        <dbReference type="EMBL" id="MDR9893229.1"/>
    </source>
</evidence>
<accession>A0AAP5I3R1</accession>
<protein>
    <submittedName>
        <fullName evidence="1">Uncharacterized protein</fullName>
    </submittedName>
</protein>
<keyword evidence="2" id="KW-1185">Reference proteome</keyword>
<evidence type="ECO:0000313" key="2">
    <source>
        <dbReference type="Proteomes" id="UP000667802"/>
    </source>
</evidence>
<dbReference type="Proteomes" id="UP000667802">
    <property type="component" value="Unassembled WGS sequence"/>
</dbReference>
<organism evidence="1 2">
    <name type="scientific">Aetokthonos hydrillicola Thurmond2011</name>
    <dbReference type="NCBI Taxonomy" id="2712845"/>
    <lineage>
        <taxon>Bacteria</taxon>
        <taxon>Bacillati</taxon>
        <taxon>Cyanobacteriota</taxon>
        <taxon>Cyanophyceae</taxon>
        <taxon>Nostocales</taxon>
        <taxon>Hapalosiphonaceae</taxon>
        <taxon>Aetokthonos</taxon>
    </lineage>
</organism>